<dbReference type="HOGENOM" id="CLU_3403118_0_0_3"/>
<reference evidence="1 2" key="1">
    <citation type="submission" date="2012-06" db="EMBL/GenBank/DDBJ databases">
        <title>Finished chromosome of genome of Cylindrospermum stagnale PCC 7417.</title>
        <authorList>
            <consortium name="US DOE Joint Genome Institute"/>
            <person name="Gugger M."/>
            <person name="Coursin T."/>
            <person name="Rippka R."/>
            <person name="Tandeau De Marsac N."/>
            <person name="Huntemann M."/>
            <person name="Wei C.-L."/>
            <person name="Han J."/>
            <person name="Detter J.C."/>
            <person name="Han C."/>
            <person name="Tapia R."/>
            <person name="Chen A."/>
            <person name="Kyrpides N."/>
            <person name="Mavromatis K."/>
            <person name="Markowitz V."/>
            <person name="Szeto E."/>
            <person name="Ivanova N."/>
            <person name="Pagani I."/>
            <person name="Pati A."/>
            <person name="Goodwin L."/>
            <person name="Nordberg H.P."/>
            <person name="Cantor M.N."/>
            <person name="Hua S.X."/>
            <person name="Woyke T."/>
            <person name="Kerfeld C.A."/>
        </authorList>
    </citation>
    <scope>NUCLEOTIDE SEQUENCE [LARGE SCALE GENOMIC DNA]</scope>
    <source>
        <strain evidence="1 2">PCC 7417</strain>
    </source>
</reference>
<accession>K9WYT0</accession>
<name>K9WYT0_9NOST</name>
<proteinExistence type="predicted"/>
<evidence type="ECO:0000313" key="1">
    <source>
        <dbReference type="EMBL" id="AFZ24956.1"/>
    </source>
</evidence>
<keyword evidence="2" id="KW-1185">Reference proteome</keyword>
<dbReference type="KEGG" id="csg:Cylst_2759"/>
<gene>
    <name evidence="1" type="ORF">Cylst_2759</name>
</gene>
<dbReference type="AlphaFoldDB" id="K9WYT0"/>
<protein>
    <submittedName>
        <fullName evidence="1">Uncharacterized protein</fullName>
    </submittedName>
</protein>
<sequence length="30" mass="3603">MTKTPVKLIFAEYLYDNDGTDNRYELVFVF</sequence>
<evidence type="ECO:0000313" key="2">
    <source>
        <dbReference type="Proteomes" id="UP000010475"/>
    </source>
</evidence>
<dbReference type="Proteomes" id="UP000010475">
    <property type="component" value="Chromosome"/>
</dbReference>
<dbReference type="STRING" id="56107.Cylst_2759"/>
<dbReference type="EMBL" id="CP003642">
    <property type="protein sequence ID" value="AFZ24956.1"/>
    <property type="molecule type" value="Genomic_DNA"/>
</dbReference>
<organism evidence="1 2">
    <name type="scientific">Cylindrospermum stagnale PCC 7417</name>
    <dbReference type="NCBI Taxonomy" id="56107"/>
    <lineage>
        <taxon>Bacteria</taxon>
        <taxon>Bacillati</taxon>
        <taxon>Cyanobacteriota</taxon>
        <taxon>Cyanophyceae</taxon>
        <taxon>Nostocales</taxon>
        <taxon>Nostocaceae</taxon>
        <taxon>Cylindrospermum</taxon>
    </lineage>
</organism>